<organism evidence="2 3">
    <name type="scientific">Candidatus Avoscillospira avicola</name>
    <dbReference type="NCBI Taxonomy" id="2840706"/>
    <lineage>
        <taxon>Bacteria</taxon>
        <taxon>Bacillati</taxon>
        <taxon>Bacillota</taxon>
        <taxon>Clostridia</taxon>
        <taxon>Eubacteriales</taxon>
        <taxon>Oscillospiraceae</taxon>
        <taxon>Oscillospiraceae incertae sedis</taxon>
        <taxon>Candidatus Avoscillospira</taxon>
    </lineage>
</organism>
<dbReference type="Pfam" id="PF09997">
    <property type="entry name" value="DUF2238"/>
    <property type="match status" value="1"/>
</dbReference>
<dbReference type="InterPro" id="IPR014509">
    <property type="entry name" value="YjdF-like"/>
</dbReference>
<keyword evidence="1" id="KW-1133">Transmembrane helix</keyword>
<feature type="transmembrane region" description="Helical" evidence="1">
    <location>
        <begin position="74"/>
        <end position="97"/>
    </location>
</feature>
<dbReference type="AlphaFoldDB" id="A0A9D1DJ79"/>
<feature type="transmembrane region" description="Helical" evidence="1">
    <location>
        <begin position="224"/>
        <end position="242"/>
    </location>
</feature>
<proteinExistence type="predicted"/>
<feature type="transmembrane region" description="Helical" evidence="1">
    <location>
        <begin position="137"/>
        <end position="157"/>
    </location>
</feature>
<feature type="transmembrane region" description="Helical" evidence="1">
    <location>
        <begin position="20"/>
        <end position="39"/>
    </location>
</feature>
<reference evidence="2" key="1">
    <citation type="submission" date="2020-10" db="EMBL/GenBank/DDBJ databases">
        <authorList>
            <person name="Gilroy R."/>
        </authorList>
    </citation>
    <scope>NUCLEOTIDE SEQUENCE</scope>
    <source>
        <strain evidence="2">ChiBcec15-4380</strain>
    </source>
</reference>
<evidence type="ECO:0000313" key="3">
    <source>
        <dbReference type="Proteomes" id="UP000824239"/>
    </source>
</evidence>
<comment type="caution">
    <text evidence="2">The sequence shown here is derived from an EMBL/GenBank/DDBJ whole genome shotgun (WGS) entry which is preliminary data.</text>
</comment>
<reference evidence="2" key="2">
    <citation type="journal article" date="2021" name="PeerJ">
        <title>Extensive microbial diversity within the chicken gut microbiome revealed by metagenomics and culture.</title>
        <authorList>
            <person name="Gilroy R."/>
            <person name="Ravi A."/>
            <person name="Getino M."/>
            <person name="Pursley I."/>
            <person name="Horton D.L."/>
            <person name="Alikhan N.F."/>
            <person name="Baker D."/>
            <person name="Gharbi K."/>
            <person name="Hall N."/>
            <person name="Watson M."/>
            <person name="Adriaenssens E.M."/>
            <person name="Foster-Nyarko E."/>
            <person name="Jarju S."/>
            <person name="Secka A."/>
            <person name="Antonio M."/>
            <person name="Oren A."/>
            <person name="Chaudhuri R.R."/>
            <person name="La Ragione R."/>
            <person name="Hildebrand F."/>
            <person name="Pallen M.J."/>
        </authorList>
    </citation>
    <scope>NUCLEOTIDE SEQUENCE</scope>
    <source>
        <strain evidence="2">ChiBcec15-4380</strain>
    </source>
</reference>
<feature type="transmembrane region" description="Helical" evidence="1">
    <location>
        <begin position="45"/>
        <end position="62"/>
    </location>
</feature>
<dbReference type="EMBL" id="DVHE01000080">
    <property type="protein sequence ID" value="HIR51650.1"/>
    <property type="molecule type" value="Genomic_DNA"/>
</dbReference>
<sequence length="277" mass="31154">MSRFRKGASEFAARRSKAVLALYLALRIIVGGLLVYHIIRGNYESAFTCLLALVLFVLPALMERRLHIDLPNTLEIIILLFIFAAEILGELQSYYLTYPYWDTMLHTTCGFLTAAIGFSMIDILNRNSRTKFNLSPIYCAVAAFCFSMTVGVIWEFWEFTMDRLLRMDMQKDTIITAFYSTALDPTMQNIAVPVTGIRDVAINGQALGLGGYLDIGLYDTMEDLFVNFAGAVVFSVIGYFYVKRRGEGKVARQFIPTLVEEPETLPEAPAAEPKDTE</sequence>
<evidence type="ECO:0000313" key="2">
    <source>
        <dbReference type="EMBL" id="HIR51650.1"/>
    </source>
</evidence>
<protein>
    <submittedName>
        <fullName evidence="2">Uncharacterized protein</fullName>
    </submittedName>
</protein>
<evidence type="ECO:0000256" key="1">
    <source>
        <dbReference type="SAM" id="Phobius"/>
    </source>
</evidence>
<accession>A0A9D1DJ79</accession>
<keyword evidence="1" id="KW-0472">Membrane</keyword>
<keyword evidence="1" id="KW-0812">Transmembrane</keyword>
<gene>
    <name evidence="2" type="ORF">IAA53_10345</name>
</gene>
<feature type="transmembrane region" description="Helical" evidence="1">
    <location>
        <begin position="103"/>
        <end position="125"/>
    </location>
</feature>
<dbReference type="Proteomes" id="UP000824239">
    <property type="component" value="Unassembled WGS sequence"/>
</dbReference>
<name>A0A9D1DJ79_9FIRM</name>